<keyword evidence="4 8" id="KW-0378">Hydrolase</keyword>
<reference evidence="10 11" key="1">
    <citation type="submission" date="2017-08" db="EMBL/GenBank/DDBJ databases">
        <title>Infants hospitalized years apart are colonized by the same room-sourced microbial strains.</title>
        <authorList>
            <person name="Brooks B."/>
            <person name="Olm M.R."/>
            <person name="Firek B.A."/>
            <person name="Baker R."/>
            <person name="Thomas B.C."/>
            <person name="Morowitz M.J."/>
            <person name="Banfield J.F."/>
        </authorList>
    </citation>
    <scope>NUCLEOTIDE SEQUENCE [LARGE SCALE GENOMIC DNA]</scope>
    <source>
        <strain evidence="10">S2_005_002_R2_34</strain>
    </source>
</reference>
<accession>A0A2W5NFI9</accession>
<dbReference type="PANTHER" id="PTHR13604">
    <property type="entry name" value="DC12-RELATED"/>
    <property type="match status" value="1"/>
</dbReference>
<feature type="region of interest" description="Disordered" evidence="9">
    <location>
        <begin position="206"/>
        <end position="248"/>
    </location>
</feature>
<name>A0A2W5NFI9_RHOSU</name>
<dbReference type="InterPro" id="IPR036590">
    <property type="entry name" value="SRAP-like"/>
</dbReference>
<evidence type="ECO:0000256" key="9">
    <source>
        <dbReference type="SAM" id="MobiDB-lite"/>
    </source>
</evidence>
<dbReference type="EMBL" id="QFPW01000002">
    <property type="protein sequence ID" value="PZQ51228.1"/>
    <property type="molecule type" value="Genomic_DNA"/>
</dbReference>
<dbReference type="Gene3D" id="3.90.1680.10">
    <property type="entry name" value="SOS response associated peptidase-like"/>
    <property type="match status" value="1"/>
</dbReference>
<sequence length="248" mass="27290">MCGRVIVKTTIAGLVRAFAGVAPPAPEEGLEAKPASWNGAPRQVYPLIVWQRDLRGPVFVAGHWGFVPAWVRDETGGRRPINARSESVASAGMFRDAYRSRRALLPVDGFFEWRAIRGGKQPYAVALASGAPFALAAIWESWHDPRLGLAIRTFAVLTCPANALMAEIHDRMPVILAPEDYERWLSDEPDPRDLLRPYPSAETRMWPVSRRVNSPRNDGPDLVEPVPDPATGPEAPDPGDDPAQGRLF</sequence>
<evidence type="ECO:0000256" key="2">
    <source>
        <dbReference type="ARBA" id="ARBA00022670"/>
    </source>
</evidence>
<dbReference type="InterPro" id="IPR003738">
    <property type="entry name" value="SRAP"/>
</dbReference>
<evidence type="ECO:0000256" key="8">
    <source>
        <dbReference type="RuleBase" id="RU364100"/>
    </source>
</evidence>
<dbReference type="PANTHER" id="PTHR13604:SF0">
    <property type="entry name" value="ABASIC SITE PROCESSING PROTEIN HMCES"/>
    <property type="match status" value="1"/>
</dbReference>
<evidence type="ECO:0000256" key="5">
    <source>
        <dbReference type="ARBA" id="ARBA00023124"/>
    </source>
</evidence>
<evidence type="ECO:0000256" key="3">
    <source>
        <dbReference type="ARBA" id="ARBA00022763"/>
    </source>
</evidence>
<dbReference type="EC" id="3.4.-.-" evidence="8"/>
<dbReference type="GO" id="GO:0106300">
    <property type="term" value="P:protein-DNA covalent cross-linking repair"/>
    <property type="evidence" value="ECO:0007669"/>
    <property type="project" value="InterPro"/>
</dbReference>
<comment type="similarity">
    <text evidence="1 8">Belongs to the SOS response-associated peptidase family.</text>
</comment>
<dbReference type="Pfam" id="PF02586">
    <property type="entry name" value="SRAP"/>
    <property type="match status" value="1"/>
</dbReference>
<keyword evidence="7" id="KW-0456">Lyase</keyword>
<dbReference type="GO" id="GO:0008233">
    <property type="term" value="F:peptidase activity"/>
    <property type="evidence" value="ECO:0007669"/>
    <property type="project" value="UniProtKB-KW"/>
</dbReference>
<evidence type="ECO:0000313" key="11">
    <source>
        <dbReference type="Proteomes" id="UP000249185"/>
    </source>
</evidence>
<dbReference type="GO" id="GO:0003697">
    <property type="term" value="F:single-stranded DNA binding"/>
    <property type="evidence" value="ECO:0007669"/>
    <property type="project" value="InterPro"/>
</dbReference>
<protein>
    <recommendedName>
        <fullName evidence="8">Abasic site processing protein</fullName>
        <ecNumber evidence="8">3.4.-.-</ecNumber>
    </recommendedName>
</protein>
<evidence type="ECO:0000256" key="4">
    <source>
        <dbReference type="ARBA" id="ARBA00022801"/>
    </source>
</evidence>
<dbReference type="Proteomes" id="UP000249185">
    <property type="component" value="Unassembled WGS sequence"/>
</dbReference>
<evidence type="ECO:0000313" key="10">
    <source>
        <dbReference type="EMBL" id="PZQ51228.1"/>
    </source>
</evidence>
<keyword evidence="5" id="KW-0190">Covalent protein-DNA linkage</keyword>
<dbReference type="AlphaFoldDB" id="A0A2W5NFI9"/>
<organism evidence="10 11">
    <name type="scientific">Rhodovulum sulfidophilum</name>
    <name type="common">Rhodobacter sulfidophilus</name>
    <dbReference type="NCBI Taxonomy" id="35806"/>
    <lineage>
        <taxon>Bacteria</taxon>
        <taxon>Pseudomonadati</taxon>
        <taxon>Pseudomonadota</taxon>
        <taxon>Alphaproteobacteria</taxon>
        <taxon>Rhodobacterales</taxon>
        <taxon>Paracoccaceae</taxon>
        <taxon>Rhodovulum</taxon>
    </lineage>
</organism>
<evidence type="ECO:0000256" key="6">
    <source>
        <dbReference type="ARBA" id="ARBA00023125"/>
    </source>
</evidence>
<keyword evidence="3" id="KW-0227">DNA damage</keyword>
<evidence type="ECO:0000256" key="1">
    <source>
        <dbReference type="ARBA" id="ARBA00008136"/>
    </source>
</evidence>
<keyword evidence="2 8" id="KW-0645">Protease</keyword>
<proteinExistence type="inferred from homology"/>
<keyword evidence="6" id="KW-0238">DNA-binding</keyword>
<dbReference type="GO" id="GO:0016829">
    <property type="term" value="F:lyase activity"/>
    <property type="evidence" value="ECO:0007669"/>
    <property type="project" value="UniProtKB-KW"/>
</dbReference>
<dbReference type="GO" id="GO:0006508">
    <property type="term" value="P:proteolysis"/>
    <property type="evidence" value="ECO:0007669"/>
    <property type="project" value="UniProtKB-KW"/>
</dbReference>
<comment type="caution">
    <text evidence="10">The sequence shown here is derived from an EMBL/GenBank/DDBJ whole genome shotgun (WGS) entry which is preliminary data.</text>
</comment>
<gene>
    <name evidence="10" type="ORF">DI556_03395</name>
</gene>
<evidence type="ECO:0000256" key="7">
    <source>
        <dbReference type="ARBA" id="ARBA00023239"/>
    </source>
</evidence>
<dbReference type="SUPFAM" id="SSF143081">
    <property type="entry name" value="BB1717-like"/>
    <property type="match status" value="1"/>
</dbReference>